<evidence type="ECO:0000313" key="2">
    <source>
        <dbReference type="EMBL" id="QJR78573.1"/>
    </source>
</evidence>
<dbReference type="EMBL" id="CP046176">
    <property type="protein sequence ID" value="QJR78573.1"/>
    <property type="molecule type" value="Genomic_DNA"/>
</dbReference>
<dbReference type="Proteomes" id="UP000500949">
    <property type="component" value="Chromosome"/>
</dbReference>
<keyword evidence="2" id="KW-0808">Transferase</keyword>
<accession>A0A858XSF7</accession>
<organism evidence="2 3">
    <name type="scientific">Phocaeicola dorei</name>
    <dbReference type="NCBI Taxonomy" id="357276"/>
    <lineage>
        <taxon>Bacteria</taxon>
        <taxon>Pseudomonadati</taxon>
        <taxon>Bacteroidota</taxon>
        <taxon>Bacteroidia</taxon>
        <taxon>Bacteroidales</taxon>
        <taxon>Bacteroidaceae</taxon>
        <taxon>Phocaeicola</taxon>
    </lineage>
</organism>
<dbReference type="PROSITE" id="PS51186">
    <property type="entry name" value="GNAT"/>
    <property type="match status" value="2"/>
</dbReference>
<dbReference type="PANTHER" id="PTHR43328">
    <property type="entry name" value="ACETYLTRANSFERASE-RELATED"/>
    <property type="match status" value="1"/>
</dbReference>
<protein>
    <submittedName>
        <fullName evidence="2">GNAT family N-acetyltransferase</fullName>
    </submittedName>
</protein>
<gene>
    <name evidence="2" type="ORF">GKD17_20495</name>
</gene>
<dbReference type="Gene3D" id="3.40.630.30">
    <property type="match status" value="2"/>
</dbReference>
<dbReference type="PANTHER" id="PTHR43328:SF1">
    <property type="entry name" value="N-ACETYLTRANSFERASE DOMAIN-CONTAINING PROTEIN"/>
    <property type="match status" value="1"/>
</dbReference>
<evidence type="ECO:0000259" key="1">
    <source>
        <dbReference type="PROSITE" id="PS51186"/>
    </source>
</evidence>
<dbReference type="InterPro" id="IPR016181">
    <property type="entry name" value="Acyl_CoA_acyltransferase"/>
</dbReference>
<sequence>MHLYPSSPYKEQTCSTYFYTNLQIWHTMNKIRLLTKDELPKAIELSWQVFTITSKEDFNDEGLEFFKSFIYNEKYIDEITFYGSFNNKVLTGILGIKNNGKHISLFFIKPEYHRQGLGKTLFHYVFALHPSIETTVNSSTYAIPFYQSLGFAVVGEKQNYHGLCSTPMRRYHAVFVQKQKYTLRTWQTEDAHSLVQELNNKKIWDNCRNVFPHPYRLEHAETFIDLIKKKEGIHDFCIEVNGKAVGNIGFIPGTDVECFNAEVGYVIGEKYWNQGIVTDALQEAIYHYFTYTNTIRIFALVFEHNFPSMRVLEKAGFNKVGIMTKSIFKNGHFTNAHLFELLKNT</sequence>
<evidence type="ECO:0000313" key="3">
    <source>
        <dbReference type="Proteomes" id="UP000500949"/>
    </source>
</evidence>
<dbReference type="SUPFAM" id="SSF55729">
    <property type="entry name" value="Acyl-CoA N-acyltransferases (Nat)"/>
    <property type="match status" value="2"/>
</dbReference>
<feature type="domain" description="N-acetyltransferase" evidence="1">
    <location>
        <begin position="181"/>
        <end position="340"/>
    </location>
</feature>
<name>A0A858XSF7_9BACT</name>
<dbReference type="Pfam" id="PF13673">
    <property type="entry name" value="Acetyltransf_10"/>
    <property type="match status" value="1"/>
</dbReference>
<dbReference type="Pfam" id="PF13302">
    <property type="entry name" value="Acetyltransf_3"/>
    <property type="match status" value="1"/>
</dbReference>
<dbReference type="CDD" id="cd04301">
    <property type="entry name" value="NAT_SF"/>
    <property type="match status" value="1"/>
</dbReference>
<feature type="domain" description="N-acetyltransferase" evidence="1">
    <location>
        <begin position="29"/>
        <end position="173"/>
    </location>
</feature>
<proteinExistence type="predicted"/>
<reference evidence="2 3" key="1">
    <citation type="submission" date="2019-11" db="EMBL/GenBank/DDBJ databases">
        <title>Complete genome sequence of Bacteroides dorei DSM 17855.</title>
        <authorList>
            <person name="Russell J.T."/>
        </authorList>
    </citation>
    <scope>NUCLEOTIDE SEQUENCE [LARGE SCALE GENOMIC DNA]</scope>
    <source>
        <strain evidence="2 3">DSM 17855</strain>
    </source>
</reference>
<dbReference type="InterPro" id="IPR000182">
    <property type="entry name" value="GNAT_dom"/>
</dbReference>
<dbReference type="AlphaFoldDB" id="A0A858XSF7"/>
<dbReference type="GO" id="GO:0016747">
    <property type="term" value="F:acyltransferase activity, transferring groups other than amino-acyl groups"/>
    <property type="evidence" value="ECO:0007669"/>
    <property type="project" value="InterPro"/>
</dbReference>